<evidence type="ECO:0000313" key="2">
    <source>
        <dbReference type="EMBL" id="OHA43029.1"/>
    </source>
</evidence>
<protein>
    <submittedName>
        <fullName evidence="2">Uncharacterized protein</fullName>
    </submittedName>
</protein>
<keyword evidence="1" id="KW-0472">Membrane</keyword>
<dbReference type="Proteomes" id="UP000176355">
    <property type="component" value="Unassembled WGS sequence"/>
</dbReference>
<keyword evidence="1" id="KW-0812">Transmembrane</keyword>
<sequence length="131" mass="15081">MIATLIIFYGSLALIALMVALKWLEQAGSVKIMTRFNAVAEPVVKKFAGDARDNLTVHLNIRRVGLLTISTLRIMEKFLLSAQIKIRRWSETLTRKVRYHNLNKPKGTVSFFLKDITDYKNHLPRKKNLDL</sequence>
<evidence type="ECO:0000256" key="1">
    <source>
        <dbReference type="SAM" id="Phobius"/>
    </source>
</evidence>
<comment type="caution">
    <text evidence="2">The sequence shown here is derived from an EMBL/GenBank/DDBJ whole genome shotgun (WGS) entry which is preliminary data.</text>
</comment>
<accession>A0A1G2P5Q6</accession>
<gene>
    <name evidence="2" type="ORF">A3G03_03105</name>
</gene>
<reference evidence="2 3" key="1">
    <citation type="journal article" date="2016" name="Nat. Commun.">
        <title>Thousands of microbial genomes shed light on interconnected biogeochemical processes in an aquifer system.</title>
        <authorList>
            <person name="Anantharaman K."/>
            <person name="Brown C.T."/>
            <person name="Hug L.A."/>
            <person name="Sharon I."/>
            <person name="Castelle C.J."/>
            <person name="Probst A.J."/>
            <person name="Thomas B.C."/>
            <person name="Singh A."/>
            <person name="Wilkins M.J."/>
            <person name="Karaoz U."/>
            <person name="Brodie E.L."/>
            <person name="Williams K.H."/>
            <person name="Hubbard S.S."/>
            <person name="Banfield J.F."/>
        </authorList>
    </citation>
    <scope>NUCLEOTIDE SEQUENCE [LARGE SCALE GENOMIC DNA]</scope>
</reference>
<dbReference type="EMBL" id="MHSL01000034">
    <property type="protein sequence ID" value="OHA43029.1"/>
    <property type="molecule type" value="Genomic_DNA"/>
</dbReference>
<dbReference type="STRING" id="1802333.A3G03_03105"/>
<name>A0A1G2P5Q6_9BACT</name>
<feature type="transmembrane region" description="Helical" evidence="1">
    <location>
        <begin position="6"/>
        <end position="24"/>
    </location>
</feature>
<evidence type="ECO:0000313" key="3">
    <source>
        <dbReference type="Proteomes" id="UP000176355"/>
    </source>
</evidence>
<dbReference type="AlphaFoldDB" id="A0A1G2P5Q6"/>
<organism evidence="2 3">
    <name type="scientific">Candidatus Taylorbacteria bacterium RIFCSPLOWO2_12_FULL_44_15c</name>
    <dbReference type="NCBI Taxonomy" id="1802333"/>
    <lineage>
        <taxon>Bacteria</taxon>
        <taxon>Candidatus Tayloriibacteriota</taxon>
    </lineage>
</organism>
<proteinExistence type="predicted"/>
<keyword evidence="1" id="KW-1133">Transmembrane helix</keyword>